<dbReference type="SUPFAM" id="SSF56784">
    <property type="entry name" value="HAD-like"/>
    <property type="match status" value="1"/>
</dbReference>
<dbReference type="InterPro" id="IPR044924">
    <property type="entry name" value="HAD-SF_hydro_IA_REG-2-like_cap"/>
</dbReference>
<dbReference type="Pfam" id="PF00702">
    <property type="entry name" value="Hydrolase"/>
    <property type="match status" value="1"/>
</dbReference>
<dbReference type="EMBL" id="JATAAI010000012">
    <property type="protein sequence ID" value="KAK1741902.1"/>
    <property type="molecule type" value="Genomic_DNA"/>
</dbReference>
<dbReference type="InterPro" id="IPR036412">
    <property type="entry name" value="HAD-like_sf"/>
</dbReference>
<dbReference type="Proteomes" id="UP001224775">
    <property type="component" value="Unassembled WGS sequence"/>
</dbReference>
<dbReference type="InterPro" id="IPR006439">
    <property type="entry name" value="HAD-SF_hydro_IA"/>
</dbReference>
<name>A0AAD8Y9B1_9STRA</name>
<dbReference type="PANTHER" id="PTHR47105">
    <property type="entry name" value="OS02G0173600 PROTEIN"/>
    <property type="match status" value="1"/>
</dbReference>
<sequence>MTNIIFALLCLPSFAASLSLPLSADSCKIRAISLDVTGTLVATKEPVVKSYADAAHWAKLPDPPTQDEMKKGFKIAFKQRCLESPCYGGVEGIAGREWWRETVASVLHHAKPDAKVSEQDFDRYFRRVYQHFGSPAGYEVLDDAKNLLESQSTSELLLGITSNTPTRHMESVLPMLDIHNHFKWFACSQDVKYEKPSMEIFDASFEQAKFWIPDLQKDEVLHIGDSYAADYCGAKRFGFQALLLDRSDNPAVVAYQDWIEAPDYEGKTVEEVQLNTIKSLDEVVSMLSL</sequence>
<evidence type="ECO:0000313" key="3">
    <source>
        <dbReference type="Proteomes" id="UP001224775"/>
    </source>
</evidence>
<reference evidence="2" key="1">
    <citation type="submission" date="2023-06" db="EMBL/GenBank/DDBJ databases">
        <title>Survivors Of The Sea: Transcriptome response of Skeletonema marinoi to long-term dormancy.</title>
        <authorList>
            <person name="Pinder M.I.M."/>
            <person name="Kourtchenko O."/>
            <person name="Robertson E.K."/>
            <person name="Larsson T."/>
            <person name="Maumus F."/>
            <person name="Osuna-Cruz C.M."/>
            <person name="Vancaester E."/>
            <person name="Stenow R."/>
            <person name="Vandepoele K."/>
            <person name="Ploug H."/>
            <person name="Bruchert V."/>
            <person name="Godhe A."/>
            <person name="Topel M."/>
        </authorList>
    </citation>
    <scope>NUCLEOTIDE SEQUENCE</scope>
    <source>
        <strain evidence="2">R05AC</strain>
    </source>
</reference>
<organism evidence="2 3">
    <name type="scientific">Skeletonema marinoi</name>
    <dbReference type="NCBI Taxonomy" id="267567"/>
    <lineage>
        <taxon>Eukaryota</taxon>
        <taxon>Sar</taxon>
        <taxon>Stramenopiles</taxon>
        <taxon>Ochrophyta</taxon>
        <taxon>Bacillariophyta</taxon>
        <taxon>Coscinodiscophyceae</taxon>
        <taxon>Thalassiosirophycidae</taxon>
        <taxon>Thalassiosirales</taxon>
        <taxon>Skeletonemataceae</taxon>
        <taxon>Skeletonema</taxon>
        <taxon>Skeletonema marinoi-dohrnii complex</taxon>
    </lineage>
</organism>
<dbReference type="AlphaFoldDB" id="A0AAD8Y9B1"/>
<keyword evidence="3" id="KW-1185">Reference proteome</keyword>
<dbReference type="SFLD" id="SFLDG01129">
    <property type="entry name" value="C1.5:_HAD__Beta-PGM__Phosphata"/>
    <property type="match status" value="1"/>
</dbReference>
<dbReference type="SFLD" id="SFLDS00003">
    <property type="entry name" value="Haloacid_Dehalogenase"/>
    <property type="match status" value="1"/>
</dbReference>
<keyword evidence="1" id="KW-0732">Signal</keyword>
<dbReference type="Gene3D" id="3.40.50.1000">
    <property type="entry name" value="HAD superfamily/HAD-like"/>
    <property type="match status" value="1"/>
</dbReference>
<gene>
    <name evidence="2" type="ORF">QTG54_007475</name>
</gene>
<proteinExistence type="predicted"/>
<dbReference type="GO" id="GO:0016787">
    <property type="term" value="F:hydrolase activity"/>
    <property type="evidence" value="ECO:0007669"/>
    <property type="project" value="UniProtKB-KW"/>
</dbReference>
<dbReference type="Gene3D" id="1.10.150.720">
    <property type="entry name" value="Haloacid dehalogenase-like hydrolase"/>
    <property type="match status" value="1"/>
</dbReference>
<evidence type="ECO:0000313" key="2">
    <source>
        <dbReference type="EMBL" id="KAK1741902.1"/>
    </source>
</evidence>
<dbReference type="InterPro" id="IPR023214">
    <property type="entry name" value="HAD_sf"/>
</dbReference>
<dbReference type="PANTHER" id="PTHR47105:SF1">
    <property type="entry name" value="OS06G0665100 PROTEIN"/>
    <property type="match status" value="1"/>
</dbReference>
<protein>
    <submittedName>
        <fullName evidence="2">Haloacid dehalogenase-like hydrolase domain-containing protein</fullName>
    </submittedName>
</protein>
<accession>A0AAD8Y9B1</accession>
<comment type="caution">
    <text evidence="2">The sequence shown here is derived from an EMBL/GenBank/DDBJ whole genome shotgun (WGS) entry which is preliminary data.</text>
</comment>
<feature type="signal peptide" evidence="1">
    <location>
        <begin position="1"/>
        <end position="17"/>
    </location>
</feature>
<feature type="chain" id="PRO_5042109120" evidence="1">
    <location>
        <begin position="18"/>
        <end position="289"/>
    </location>
</feature>
<keyword evidence="2" id="KW-0378">Hydrolase</keyword>
<evidence type="ECO:0000256" key="1">
    <source>
        <dbReference type="SAM" id="SignalP"/>
    </source>
</evidence>
<dbReference type="NCBIfam" id="TIGR01549">
    <property type="entry name" value="HAD-SF-IA-v1"/>
    <property type="match status" value="1"/>
</dbReference>